<sequence length="100" mass="10964">GMSMKFKMEHRSLVQGEAGALSRQRMVGAGLMGCGVELSMGDFQFIRLGANANYNQETLSQDSQTILDEVFGRHTYTHTSAIEAGLRGLSGAFVINWHKL</sequence>
<evidence type="ECO:0000313" key="1">
    <source>
        <dbReference type="EMBL" id="TXC04226.1"/>
    </source>
</evidence>
<dbReference type="EMBL" id="VMNF01000007">
    <property type="protein sequence ID" value="TXC04226.1"/>
    <property type="molecule type" value="Genomic_DNA"/>
</dbReference>
<comment type="caution">
    <text evidence="1">The sequence shown here is derived from an EMBL/GenBank/DDBJ whole genome shotgun (WGS) entry which is preliminary data.</text>
</comment>
<organism evidence="1 2">
    <name type="scientific">Fusarium oxysporum f. sp. cubense</name>
    <dbReference type="NCBI Taxonomy" id="61366"/>
    <lineage>
        <taxon>Eukaryota</taxon>
        <taxon>Fungi</taxon>
        <taxon>Dikarya</taxon>
        <taxon>Ascomycota</taxon>
        <taxon>Pezizomycotina</taxon>
        <taxon>Sordariomycetes</taxon>
        <taxon>Hypocreomycetidae</taxon>
        <taxon>Hypocreales</taxon>
        <taxon>Nectriaceae</taxon>
        <taxon>Fusarium</taxon>
        <taxon>Fusarium oxysporum species complex</taxon>
    </lineage>
</organism>
<dbReference type="AlphaFoldDB" id="A0A5C6T0L8"/>
<accession>A0A5C6T0L8</accession>
<reference evidence="1 2" key="1">
    <citation type="submission" date="2019-07" db="EMBL/GenBank/DDBJ databases">
        <title>The First High-Quality Draft Genome Sequence of the Causal Agent of the Current Panama Disease Epidemic.</title>
        <authorList>
            <person name="Warmington R.J."/>
            <person name="Kay W."/>
            <person name="Jeffries A."/>
            <person name="Bebber D."/>
            <person name="Moore K."/>
            <person name="Studholme D.J."/>
        </authorList>
    </citation>
    <scope>NUCLEOTIDE SEQUENCE [LARGE SCALE GENOMIC DNA]</scope>
    <source>
        <strain evidence="1 2">TR4</strain>
    </source>
</reference>
<evidence type="ECO:0000313" key="2">
    <source>
        <dbReference type="Proteomes" id="UP000321331"/>
    </source>
</evidence>
<proteinExistence type="predicted"/>
<protein>
    <submittedName>
        <fullName evidence="1">Uncharacterized protein</fullName>
    </submittedName>
</protein>
<feature type="non-terminal residue" evidence="1">
    <location>
        <position position="1"/>
    </location>
</feature>
<dbReference type="Proteomes" id="UP000321331">
    <property type="component" value="Unassembled WGS sequence"/>
</dbReference>
<name>A0A5C6T0L8_FUSOC</name>
<gene>
    <name evidence="1" type="ORF">FocTR4_00001841</name>
</gene>